<name>A0A4R6WLT0_9SPHI</name>
<dbReference type="EMBL" id="SNYV01000011">
    <property type="protein sequence ID" value="TDQ79722.1"/>
    <property type="molecule type" value="Genomic_DNA"/>
</dbReference>
<keyword evidence="3" id="KW-1185">Reference proteome</keyword>
<evidence type="ECO:0000313" key="2">
    <source>
        <dbReference type="EMBL" id="TDQ79722.1"/>
    </source>
</evidence>
<proteinExistence type="predicted"/>
<feature type="compositionally biased region" description="Basic and acidic residues" evidence="1">
    <location>
        <begin position="1"/>
        <end position="26"/>
    </location>
</feature>
<sequence>MSRDQKKTKSTTEKKQSSYQKEKGSGSKETTFNFFDKKKK</sequence>
<feature type="region of interest" description="Disordered" evidence="1">
    <location>
        <begin position="1"/>
        <end position="40"/>
    </location>
</feature>
<gene>
    <name evidence="2" type="ORF">CLV99_1170</name>
</gene>
<comment type="caution">
    <text evidence="2">The sequence shown here is derived from an EMBL/GenBank/DDBJ whole genome shotgun (WGS) entry which is preliminary data.</text>
</comment>
<protein>
    <submittedName>
        <fullName evidence="2">Uncharacterized protein</fullName>
    </submittedName>
</protein>
<evidence type="ECO:0000256" key="1">
    <source>
        <dbReference type="SAM" id="MobiDB-lite"/>
    </source>
</evidence>
<accession>A0A4R6WLT0</accession>
<organism evidence="2 3">
    <name type="scientific">Sphingobacterium yanglingense</name>
    <dbReference type="NCBI Taxonomy" id="1437280"/>
    <lineage>
        <taxon>Bacteria</taxon>
        <taxon>Pseudomonadati</taxon>
        <taxon>Bacteroidota</taxon>
        <taxon>Sphingobacteriia</taxon>
        <taxon>Sphingobacteriales</taxon>
        <taxon>Sphingobacteriaceae</taxon>
        <taxon>Sphingobacterium</taxon>
    </lineage>
</organism>
<dbReference type="Proteomes" id="UP000295292">
    <property type="component" value="Unassembled WGS sequence"/>
</dbReference>
<evidence type="ECO:0000313" key="3">
    <source>
        <dbReference type="Proteomes" id="UP000295292"/>
    </source>
</evidence>
<dbReference type="AlphaFoldDB" id="A0A4R6WLT0"/>
<reference evidence="2 3" key="1">
    <citation type="submission" date="2019-03" db="EMBL/GenBank/DDBJ databases">
        <title>Genomic Encyclopedia of Archaeal and Bacterial Type Strains, Phase II (KMG-II): from individual species to whole genera.</title>
        <authorList>
            <person name="Goeker M."/>
        </authorList>
    </citation>
    <scope>NUCLEOTIDE SEQUENCE [LARGE SCALE GENOMIC DNA]</scope>
    <source>
        <strain evidence="2 3">DSM 28353</strain>
    </source>
</reference>